<dbReference type="SUPFAM" id="SSF54495">
    <property type="entry name" value="UBC-like"/>
    <property type="match status" value="1"/>
</dbReference>
<protein>
    <recommendedName>
        <fullName evidence="2">RWD domain-containing protein</fullName>
    </recommendedName>
</protein>
<name>A0AAD3D4G2_9STRA</name>
<gene>
    <name evidence="3" type="ORF">CTEN210_12365</name>
</gene>
<dbReference type="GO" id="GO:0051246">
    <property type="term" value="P:regulation of protein metabolic process"/>
    <property type="evidence" value="ECO:0007669"/>
    <property type="project" value="UniProtKB-ARBA"/>
</dbReference>
<evidence type="ECO:0000313" key="3">
    <source>
        <dbReference type="EMBL" id="GFH55889.1"/>
    </source>
</evidence>
<feature type="compositionally biased region" description="Acidic residues" evidence="1">
    <location>
        <begin position="262"/>
        <end position="313"/>
    </location>
</feature>
<dbReference type="SMART" id="SM00591">
    <property type="entry name" value="RWD"/>
    <property type="match status" value="1"/>
</dbReference>
<dbReference type="FunFam" id="3.10.110.10:FF:000050">
    <property type="entry name" value="eIF-2-alpha kinase GCN2"/>
    <property type="match status" value="1"/>
</dbReference>
<dbReference type="Pfam" id="PF05773">
    <property type="entry name" value="RWD"/>
    <property type="match status" value="1"/>
</dbReference>
<dbReference type="EMBL" id="BLLK01000051">
    <property type="protein sequence ID" value="GFH55889.1"/>
    <property type="molecule type" value="Genomic_DNA"/>
</dbReference>
<dbReference type="GO" id="GO:0009893">
    <property type="term" value="P:positive regulation of metabolic process"/>
    <property type="evidence" value="ECO:0007669"/>
    <property type="project" value="UniProtKB-ARBA"/>
</dbReference>
<keyword evidence="4" id="KW-1185">Reference proteome</keyword>
<dbReference type="PANTHER" id="PTHR12292">
    <property type="entry name" value="RWD DOMAIN-CONTAINING PROTEIN"/>
    <property type="match status" value="1"/>
</dbReference>
<sequence>MADHLEEQELEAEALAAIFDTAFEIISTSATDEISNHWKISLYPIDTLDEDECLEVNHICCNLIVKLTQNYPEELPNLEIDIIRGLGPEQKETLESIAMEEAEQFLGMPAIYSVCEKIREWLADNNVKGLDDQSMHAQMLRKAREQELKKAQAEKEYESQKIKEELTQAEAEEIAVRKRRAEGTPCNKENFEAWKEKFEKELAEKEANDGDDDTPTDKASKKEAAKRKAEEEEMESRLTGYQLFSEKLGLANFDALEKAAEEAENEEGDIESELNVDDLDVDEDLFDEDEDLDDLDFDSDEDDDDSDEEELDI</sequence>
<dbReference type="InterPro" id="IPR006575">
    <property type="entry name" value="RWD_dom"/>
</dbReference>
<dbReference type="AlphaFoldDB" id="A0AAD3D4G2"/>
<feature type="domain" description="RWD" evidence="2">
    <location>
        <begin position="10"/>
        <end position="125"/>
    </location>
</feature>
<dbReference type="InterPro" id="IPR040213">
    <property type="entry name" value="GIR2-like"/>
</dbReference>
<dbReference type="GO" id="GO:0010468">
    <property type="term" value="P:regulation of gene expression"/>
    <property type="evidence" value="ECO:0007669"/>
    <property type="project" value="UniProtKB-ARBA"/>
</dbReference>
<dbReference type="CDD" id="cd23823">
    <property type="entry name" value="RWD_GCN2"/>
    <property type="match status" value="1"/>
</dbReference>
<proteinExistence type="predicted"/>
<feature type="region of interest" description="Disordered" evidence="1">
    <location>
        <begin position="204"/>
        <end position="240"/>
    </location>
</feature>
<organism evidence="3 4">
    <name type="scientific">Chaetoceros tenuissimus</name>
    <dbReference type="NCBI Taxonomy" id="426638"/>
    <lineage>
        <taxon>Eukaryota</taxon>
        <taxon>Sar</taxon>
        <taxon>Stramenopiles</taxon>
        <taxon>Ochrophyta</taxon>
        <taxon>Bacillariophyta</taxon>
        <taxon>Coscinodiscophyceae</taxon>
        <taxon>Chaetocerotophycidae</taxon>
        <taxon>Chaetocerotales</taxon>
        <taxon>Chaetocerotaceae</taxon>
        <taxon>Chaetoceros</taxon>
    </lineage>
</organism>
<dbReference type="PROSITE" id="PS50908">
    <property type="entry name" value="RWD"/>
    <property type="match status" value="1"/>
</dbReference>
<accession>A0AAD3D4G2</accession>
<reference evidence="3 4" key="1">
    <citation type="journal article" date="2021" name="Sci. Rep.">
        <title>The genome of the diatom Chaetoceros tenuissimus carries an ancient integrated fragment of an extant virus.</title>
        <authorList>
            <person name="Hongo Y."/>
            <person name="Kimura K."/>
            <person name="Takaki Y."/>
            <person name="Yoshida Y."/>
            <person name="Baba S."/>
            <person name="Kobayashi G."/>
            <person name="Nagasaki K."/>
            <person name="Hano T."/>
            <person name="Tomaru Y."/>
        </authorList>
    </citation>
    <scope>NUCLEOTIDE SEQUENCE [LARGE SCALE GENOMIC DNA]</scope>
    <source>
        <strain evidence="3 4">NIES-3715</strain>
    </source>
</reference>
<feature type="compositionally biased region" description="Basic and acidic residues" evidence="1">
    <location>
        <begin position="215"/>
        <end position="230"/>
    </location>
</feature>
<dbReference type="Proteomes" id="UP001054902">
    <property type="component" value="Unassembled WGS sequence"/>
</dbReference>
<comment type="caution">
    <text evidence="3">The sequence shown here is derived from an EMBL/GenBank/DDBJ whole genome shotgun (WGS) entry which is preliminary data.</text>
</comment>
<evidence type="ECO:0000259" key="2">
    <source>
        <dbReference type="PROSITE" id="PS50908"/>
    </source>
</evidence>
<dbReference type="Gene3D" id="3.10.110.10">
    <property type="entry name" value="Ubiquitin Conjugating Enzyme"/>
    <property type="match status" value="1"/>
</dbReference>
<feature type="region of interest" description="Disordered" evidence="1">
    <location>
        <begin position="258"/>
        <end position="313"/>
    </location>
</feature>
<evidence type="ECO:0000256" key="1">
    <source>
        <dbReference type="SAM" id="MobiDB-lite"/>
    </source>
</evidence>
<evidence type="ECO:0000313" key="4">
    <source>
        <dbReference type="Proteomes" id="UP001054902"/>
    </source>
</evidence>
<dbReference type="GO" id="GO:0033554">
    <property type="term" value="P:cellular response to stress"/>
    <property type="evidence" value="ECO:0007669"/>
    <property type="project" value="UniProtKB-ARBA"/>
</dbReference>
<dbReference type="InterPro" id="IPR016135">
    <property type="entry name" value="UBQ-conjugating_enzyme/RWD"/>
</dbReference>